<dbReference type="GO" id="GO:0016853">
    <property type="term" value="F:isomerase activity"/>
    <property type="evidence" value="ECO:0007669"/>
    <property type="project" value="UniProtKB-KW"/>
</dbReference>
<evidence type="ECO:0000313" key="3">
    <source>
        <dbReference type="Proteomes" id="UP000295388"/>
    </source>
</evidence>
<dbReference type="OrthoDB" id="5118203at2"/>
<dbReference type="InterPro" id="IPR036527">
    <property type="entry name" value="SCP2_sterol-bd_dom_sf"/>
</dbReference>
<gene>
    <name evidence="2" type="ORF">EV643_107355</name>
</gene>
<keyword evidence="2" id="KW-0670">Pyruvate</keyword>
<dbReference type="InterPro" id="IPR034660">
    <property type="entry name" value="DinB/YfiT-like"/>
</dbReference>
<dbReference type="AlphaFoldDB" id="A0A4R6KF88"/>
<keyword evidence="3" id="KW-1185">Reference proteome</keyword>
<dbReference type="EMBL" id="SNWQ01000007">
    <property type="protein sequence ID" value="TDO48725.1"/>
    <property type="molecule type" value="Genomic_DNA"/>
</dbReference>
<dbReference type="GO" id="GO:0046872">
    <property type="term" value="F:metal ion binding"/>
    <property type="evidence" value="ECO:0007669"/>
    <property type="project" value="InterPro"/>
</dbReference>
<dbReference type="Gene3D" id="1.20.120.450">
    <property type="entry name" value="dinb family like domain"/>
    <property type="match status" value="1"/>
</dbReference>
<organism evidence="2 3">
    <name type="scientific">Kribbella caucasensis</name>
    <dbReference type="NCBI Taxonomy" id="2512215"/>
    <lineage>
        <taxon>Bacteria</taxon>
        <taxon>Bacillati</taxon>
        <taxon>Actinomycetota</taxon>
        <taxon>Actinomycetes</taxon>
        <taxon>Propionibacteriales</taxon>
        <taxon>Kribbellaceae</taxon>
        <taxon>Kribbella</taxon>
    </lineage>
</organism>
<dbReference type="Pfam" id="PF11716">
    <property type="entry name" value="MDMPI_N"/>
    <property type="match status" value="1"/>
</dbReference>
<reference evidence="2 3" key="1">
    <citation type="submission" date="2019-03" db="EMBL/GenBank/DDBJ databases">
        <title>Genomic Encyclopedia of Type Strains, Phase III (KMG-III): the genomes of soil and plant-associated and newly described type strains.</title>
        <authorList>
            <person name="Whitman W."/>
        </authorList>
    </citation>
    <scope>NUCLEOTIDE SEQUENCE [LARGE SCALE GENOMIC DNA]</scope>
    <source>
        <strain evidence="2 3">VKM Ac-2527</strain>
    </source>
</reference>
<dbReference type="Proteomes" id="UP000295388">
    <property type="component" value="Unassembled WGS sequence"/>
</dbReference>
<evidence type="ECO:0000259" key="1">
    <source>
        <dbReference type="Pfam" id="PF11716"/>
    </source>
</evidence>
<feature type="domain" description="Mycothiol-dependent maleylpyruvate isomerase metal-binding" evidence="1">
    <location>
        <begin position="11"/>
        <end position="146"/>
    </location>
</feature>
<dbReference type="SUPFAM" id="SSF109854">
    <property type="entry name" value="DinB/YfiT-like putative metalloenzymes"/>
    <property type="match status" value="1"/>
</dbReference>
<dbReference type="SUPFAM" id="SSF55718">
    <property type="entry name" value="SCP-like"/>
    <property type="match status" value="1"/>
</dbReference>
<dbReference type="InterPro" id="IPR017517">
    <property type="entry name" value="Maleyloyr_isom"/>
</dbReference>
<dbReference type="Gene3D" id="3.30.1050.20">
    <property type="match status" value="1"/>
</dbReference>
<evidence type="ECO:0000313" key="2">
    <source>
        <dbReference type="EMBL" id="TDO48725.1"/>
    </source>
</evidence>
<proteinExistence type="predicted"/>
<dbReference type="NCBIfam" id="TIGR03083">
    <property type="entry name" value="maleylpyruvate isomerase family mycothiol-dependent enzyme"/>
    <property type="match status" value="1"/>
</dbReference>
<dbReference type="InterPro" id="IPR024344">
    <property type="entry name" value="MDMPI_metal-binding"/>
</dbReference>
<protein>
    <submittedName>
        <fullName evidence="2">Maleylpyruvate isomerase</fullName>
    </submittedName>
</protein>
<keyword evidence="2" id="KW-0413">Isomerase</keyword>
<accession>A0A4R6KF88</accession>
<dbReference type="RefSeq" id="WP_133801120.1">
    <property type="nucleotide sequence ID" value="NZ_SNWQ01000007.1"/>
</dbReference>
<name>A0A4R6KF88_9ACTN</name>
<comment type="caution">
    <text evidence="2">The sequence shown here is derived from an EMBL/GenBank/DDBJ whole genome shotgun (WGS) entry which is preliminary data.</text>
</comment>
<sequence>MTLVDSRRWLEAGTKLLDETIGGLTEPEYDGPSLLPGWTCKHLLAHLSANAVALGNLVHWAATGERTLMYASPEQRAADIETGSRLSAAELYDWYGRSAATLTAAMDQLTDEQWHTEVLTAQGRPVPATTIPWLRAREVMIHAVDLGTGVTFDDLPDDFLIALCDDITAKRTAAGDGPALVVQAGDNSWTVAGQGDPTTVTGPLAGVAAYLAGRGSEQLSTTAGAAVPALPAWL</sequence>